<dbReference type="SUPFAM" id="SSF49785">
    <property type="entry name" value="Galactose-binding domain-like"/>
    <property type="match status" value="1"/>
</dbReference>
<protein>
    <recommendedName>
        <fullName evidence="3">F5/8 type C domain-containing protein</fullName>
    </recommendedName>
</protein>
<dbReference type="Proteomes" id="UP001159405">
    <property type="component" value="Unassembled WGS sequence"/>
</dbReference>
<comment type="caution">
    <text evidence="1">The sequence shown here is derived from an EMBL/GenBank/DDBJ whole genome shotgun (WGS) entry which is preliminary data.</text>
</comment>
<sequence>HGGAHETWLACFNNVRNGHMGSWSADLNKAGQWLQINLEEETGDKTQHTGKAFLVPSAMGNVRTANYDRNT</sequence>
<proteinExistence type="predicted"/>
<evidence type="ECO:0008006" key="3">
    <source>
        <dbReference type="Google" id="ProtNLM"/>
    </source>
</evidence>
<keyword evidence="2" id="KW-1185">Reference proteome</keyword>
<evidence type="ECO:0000313" key="2">
    <source>
        <dbReference type="Proteomes" id="UP001159405"/>
    </source>
</evidence>
<organism evidence="1 2">
    <name type="scientific">Porites lobata</name>
    <dbReference type="NCBI Taxonomy" id="104759"/>
    <lineage>
        <taxon>Eukaryota</taxon>
        <taxon>Metazoa</taxon>
        <taxon>Cnidaria</taxon>
        <taxon>Anthozoa</taxon>
        <taxon>Hexacorallia</taxon>
        <taxon>Scleractinia</taxon>
        <taxon>Fungiina</taxon>
        <taxon>Poritidae</taxon>
        <taxon>Porites</taxon>
    </lineage>
</organism>
<dbReference type="EMBL" id="CALNXK010000079">
    <property type="protein sequence ID" value="CAH3146756.1"/>
    <property type="molecule type" value="Genomic_DNA"/>
</dbReference>
<accession>A0ABN8PM87</accession>
<name>A0ABN8PM87_9CNID</name>
<dbReference type="InterPro" id="IPR008979">
    <property type="entry name" value="Galactose-bd-like_sf"/>
</dbReference>
<feature type="non-terminal residue" evidence="1">
    <location>
        <position position="1"/>
    </location>
</feature>
<evidence type="ECO:0000313" key="1">
    <source>
        <dbReference type="EMBL" id="CAH3146756.1"/>
    </source>
</evidence>
<feature type="non-terminal residue" evidence="1">
    <location>
        <position position="71"/>
    </location>
</feature>
<gene>
    <name evidence="1" type="ORF">PLOB_00045273</name>
</gene>
<reference evidence="1 2" key="1">
    <citation type="submission" date="2022-05" db="EMBL/GenBank/DDBJ databases">
        <authorList>
            <consortium name="Genoscope - CEA"/>
            <person name="William W."/>
        </authorList>
    </citation>
    <scope>NUCLEOTIDE SEQUENCE [LARGE SCALE GENOMIC DNA]</scope>
</reference>